<dbReference type="FunFam" id="3.30.420.10:FF:000045">
    <property type="entry name" value="3'-5' exonuclease DinG"/>
    <property type="match status" value="1"/>
</dbReference>
<dbReference type="GO" id="GO:0003887">
    <property type="term" value="F:DNA-directed DNA polymerase activity"/>
    <property type="evidence" value="ECO:0007669"/>
    <property type="project" value="UniProtKB-KW"/>
</dbReference>
<evidence type="ECO:0000256" key="3">
    <source>
        <dbReference type="ARBA" id="ARBA00022705"/>
    </source>
</evidence>
<protein>
    <recommendedName>
        <fullName evidence="7">DNA polymerase III polC-type</fullName>
    </recommendedName>
</protein>
<keyword evidence="3" id="KW-0235">DNA replication</keyword>
<dbReference type="PATRIC" id="fig|1423781.4.peg.148"/>
<dbReference type="GO" id="GO:0045004">
    <property type="term" value="P:DNA replication proofreading"/>
    <property type="evidence" value="ECO:0007669"/>
    <property type="project" value="TreeGrafter"/>
</dbReference>
<keyword evidence="2" id="KW-0548">Nucleotidyltransferase</keyword>
<evidence type="ECO:0000256" key="4">
    <source>
        <dbReference type="ARBA" id="ARBA00022722"/>
    </source>
</evidence>
<keyword evidence="5" id="KW-0269">Exonuclease</keyword>
<dbReference type="CDD" id="cd06127">
    <property type="entry name" value="DEDDh"/>
    <property type="match status" value="1"/>
</dbReference>
<comment type="caution">
    <text evidence="9">The sequence shown here is derived from an EMBL/GenBank/DDBJ whole genome shotgun (WGS) entry which is preliminary data.</text>
</comment>
<gene>
    <name evidence="9" type="ORF">FD06_GL000146</name>
</gene>
<dbReference type="STRING" id="1423781.FD06_GL000146"/>
<dbReference type="PANTHER" id="PTHR30231">
    <property type="entry name" value="DNA POLYMERASE III SUBUNIT EPSILON"/>
    <property type="match status" value="1"/>
</dbReference>
<name>A0A0R2AYV2_9LACO</name>
<organism evidence="9 10">
    <name type="scientific">Apilactobacillus ozensis DSM 23829 = JCM 17196</name>
    <dbReference type="NCBI Taxonomy" id="1423781"/>
    <lineage>
        <taxon>Bacteria</taxon>
        <taxon>Bacillati</taxon>
        <taxon>Bacillota</taxon>
        <taxon>Bacilli</taxon>
        <taxon>Lactobacillales</taxon>
        <taxon>Lactobacillaceae</taxon>
        <taxon>Apilactobacillus</taxon>
    </lineage>
</organism>
<evidence type="ECO:0000256" key="6">
    <source>
        <dbReference type="ARBA" id="ARBA00022932"/>
    </source>
</evidence>
<keyword evidence="1" id="KW-0808">Transferase</keyword>
<keyword evidence="6" id="KW-0239">DNA-directed DNA polymerase</keyword>
<dbReference type="InterPro" id="IPR036397">
    <property type="entry name" value="RNaseH_sf"/>
</dbReference>
<dbReference type="PANTHER" id="PTHR30231:SF41">
    <property type="entry name" value="DNA POLYMERASE III SUBUNIT EPSILON"/>
    <property type="match status" value="1"/>
</dbReference>
<evidence type="ECO:0000313" key="10">
    <source>
        <dbReference type="Proteomes" id="UP000052012"/>
    </source>
</evidence>
<evidence type="ECO:0000256" key="7">
    <source>
        <dbReference type="ARBA" id="ARBA00070925"/>
    </source>
</evidence>
<dbReference type="GO" id="GO:0003676">
    <property type="term" value="F:nucleic acid binding"/>
    <property type="evidence" value="ECO:0007669"/>
    <property type="project" value="InterPro"/>
</dbReference>
<evidence type="ECO:0000256" key="2">
    <source>
        <dbReference type="ARBA" id="ARBA00022695"/>
    </source>
</evidence>
<dbReference type="SMART" id="SM00479">
    <property type="entry name" value="EXOIII"/>
    <property type="match status" value="1"/>
</dbReference>
<dbReference type="EMBL" id="AYYQ01000031">
    <property type="protein sequence ID" value="KRM68028.1"/>
    <property type="molecule type" value="Genomic_DNA"/>
</dbReference>
<dbReference type="InterPro" id="IPR012337">
    <property type="entry name" value="RNaseH-like_sf"/>
</dbReference>
<dbReference type="GO" id="GO:0005829">
    <property type="term" value="C:cytosol"/>
    <property type="evidence" value="ECO:0007669"/>
    <property type="project" value="TreeGrafter"/>
</dbReference>
<evidence type="ECO:0000313" key="9">
    <source>
        <dbReference type="EMBL" id="KRM68028.1"/>
    </source>
</evidence>
<keyword evidence="5" id="KW-0378">Hydrolase</keyword>
<evidence type="ECO:0000256" key="5">
    <source>
        <dbReference type="ARBA" id="ARBA00022839"/>
    </source>
</evidence>
<dbReference type="AlphaFoldDB" id="A0A0R2AYV2"/>
<accession>A0A0R2AYV2</accession>
<dbReference type="InterPro" id="IPR013520">
    <property type="entry name" value="Ribonucl_H"/>
</dbReference>
<dbReference type="SUPFAM" id="SSF53098">
    <property type="entry name" value="Ribonuclease H-like"/>
    <property type="match status" value="1"/>
</dbReference>
<dbReference type="Proteomes" id="UP000052012">
    <property type="component" value="Unassembled WGS sequence"/>
</dbReference>
<dbReference type="Pfam" id="PF00929">
    <property type="entry name" value="RNase_T"/>
    <property type="match status" value="1"/>
</dbReference>
<dbReference type="GO" id="GO:0008408">
    <property type="term" value="F:3'-5' exonuclease activity"/>
    <property type="evidence" value="ECO:0007669"/>
    <property type="project" value="TreeGrafter"/>
</dbReference>
<feature type="domain" description="Exonuclease" evidence="8">
    <location>
        <begin position="1"/>
        <end position="124"/>
    </location>
</feature>
<proteinExistence type="predicted"/>
<reference evidence="9 10" key="1">
    <citation type="journal article" date="2015" name="Genome Announc.">
        <title>Expanding the biotechnology potential of lactobacilli through comparative genomics of 213 strains and associated genera.</title>
        <authorList>
            <person name="Sun Z."/>
            <person name="Harris H.M."/>
            <person name="McCann A."/>
            <person name="Guo C."/>
            <person name="Argimon S."/>
            <person name="Zhang W."/>
            <person name="Yang X."/>
            <person name="Jeffery I.B."/>
            <person name="Cooney J.C."/>
            <person name="Kagawa T.F."/>
            <person name="Liu W."/>
            <person name="Song Y."/>
            <person name="Salvetti E."/>
            <person name="Wrobel A."/>
            <person name="Rasinkangas P."/>
            <person name="Parkhill J."/>
            <person name="Rea M.C."/>
            <person name="O'Sullivan O."/>
            <person name="Ritari J."/>
            <person name="Douillard F.P."/>
            <person name="Paul Ross R."/>
            <person name="Yang R."/>
            <person name="Briner A.E."/>
            <person name="Felis G.E."/>
            <person name="de Vos W.M."/>
            <person name="Barrangou R."/>
            <person name="Klaenhammer T.R."/>
            <person name="Caufield P.W."/>
            <person name="Cui Y."/>
            <person name="Zhang H."/>
            <person name="O'Toole P.W."/>
        </authorList>
    </citation>
    <scope>NUCLEOTIDE SEQUENCE [LARGE SCALE GENOMIC DNA]</scope>
    <source>
        <strain evidence="9 10">DSM 23829</strain>
    </source>
</reference>
<evidence type="ECO:0000256" key="1">
    <source>
        <dbReference type="ARBA" id="ARBA00022679"/>
    </source>
</evidence>
<keyword evidence="4" id="KW-0540">Nuclease</keyword>
<sequence>MSIPSRITDLTGIDNDKVSTAVSFEDVAHKIYEMLNGTTFIAHNINFDLPFLNKEFARVGYKPLDVKGYDTVTLSQILMPTMESYRLRDLSNTLGIVHKHPHSSASDAFATAKIFILLSNYARKLPKSVISGILKIKPSLPMNTLDFFESYKDFEKSCNNNLCVKNGFYLQKVDNSFNNSRDKFDKCKKTYTDKVSQQDNSLESSILKNINRNQILIDADSVDYDKVLQPIIYGNKVVFSTNNIKLLQKQILQLNLPANIVSLHSPSEYIDLYKFKSSLKYDSKSKKTKFIKCQVLVWLTVTKTGLLSEINANYNDIDYFREISSNYANGNYYLKNFDRKLKQSNVVLISHEYLINNRDQLLETIGSKNYNLVINNATNFNATFLNNLSANFQFNYVFTLIRKVQSDLHQTHYTNLYDVFKNSKYISNIRVIDKGIKKINRNFEIVFTAFKKLFITKSNLIANEDGYKCIFSNRSLINFFNDYKATINEIEELMSYVANKTFNVKSNSVIMNKFICNFMDLSEFIGKIRKIRKLLGEYEDVFQCMLTVNKDKNIDNAIFETEMISSSGLIKQKIYDNYKNVAFIDCDWLIASCYDYVYKQLELNGKRVKKMIFKNKFSGDNKFLVFKGYNDSGSKVKFINKLTEETDFKTFVLTDSTCSTEKYFLGLHDSELSDLYSIYARDITGNNYKILKKMSNHSRFVTIGNSRLEHMLSSENNADILIIDSISDYFKNNYLKENSVNVARYTLHLYNNIMHFINTNPNGTVIVWDDINSNINFSKFFQKYIPNFKTVNSYIEN</sequence>
<evidence type="ECO:0000259" key="8">
    <source>
        <dbReference type="SMART" id="SM00479"/>
    </source>
</evidence>
<dbReference type="Gene3D" id="3.30.420.10">
    <property type="entry name" value="Ribonuclease H-like superfamily/Ribonuclease H"/>
    <property type="match status" value="1"/>
</dbReference>
<keyword evidence="10" id="KW-1185">Reference proteome</keyword>